<evidence type="ECO:0000256" key="4">
    <source>
        <dbReference type="ARBA" id="ARBA00022737"/>
    </source>
</evidence>
<dbReference type="AlphaFoldDB" id="A0A7C4W372"/>
<evidence type="ECO:0000256" key="1">
    <source>
        <dbReference type="ARBA" id="ARBA00022448"/>
    </source>
</evidence>
<organism evidence="10">
    <name type="scientific">Geoglobus ahangari</name>
    <dbReference type="NCBI Taxonomy" id="113653"/>
    <lineage>
        <taxon>Archaea</taxon>
        <taxon>Methanobacteriati</taxon>
        <taxon>Methanobacteriota</taxon>
        <taxon>Archaeoglobi</taxon>
        <taxon>Archaeoglobales</taxon>
        <taxon>Archaeoglobaceae</taxon>
        <taxon>Geoglobus</taxon>
    </lineage>
</organism>
<evidence type="ECO:0000313" key="10">
    <source>
        <dbReference type="EMBL" id="HGU59078.1"/>
    </source>
</evidence>
<keyword evidence="1" id="KW-0813">Transport</keyword>
<keyword evidence="5" id="KW-0249">Electron transport</keyword>
<gene>
    <name evidence="10" type="ORF">ENT89_02575</name>
    <name evidence="9" type="ORF">ENX77_01570</name>
</gene>
<evidence type="ECO:0000256" key="7">
    <source>
        <dbReference type="ARBA" id="ARBA00023014"/>
    </source>
</evidence>
<evidence type="ECO:0000256" key="3">
    <source>
        <dbReference type="ARBA" id="ARBA00022723"/>
    </source>
</evidence>
<dbReference type="SUPFAM" id="SSF54862">
    <property type="entry name" value="4Fe-4S ferredoxins"/>
    <property type="match status" value="1"/>
</dbReference>
<feature type="domain" description="4Fe-4S ferredoxin-type" evidence="8">
    <location>
        <begin position="69"/>
        <end position="98"/>
    </location>
</feature>
<dbReference type="EMBL" id="DTAK01000013">
    <property type="protein sequence ID" value="HGU59078.1"/>
    <property type="molecule type" value="Genomic_DNA"/>
</dbReference>
<dbReference type="PANTHER" id="PTHR43687:SF6">
    <property type="entry name" value="L-ASPARTATE SEMIALDEHYDE SULFURTRANSFERASE IRON-SULFUR SUBUNIT"/>
    <property type="match status" value="1"/>
</dbReference>
<dbReference type="PROSITE" id="PS51379">
    <property type="entry name" value="4FE4S_FER_2"/>
    <property type="match status" value="2"/>
</dbReference>
<sequence length="127" mass="14228">MLLELIYDSKVVKEPILTRVAIEENTLLNIIEAKVSAREGKIVVELEDEIADRIERKFTEYGVKVRRLERGVEKKDTCVDCGACISICPVGVFSFDKEFRLVADSSKCMRCGTCVTICPVKALSLPE</sequence>
<dbReference type="InterPro" id="IPR045865">
    <property type="entry name" value="ACT-like_dom_sf"/>
</dbReference>
<keyword evidence="2" id="KW-0004">4Fe-4S</keyword>
<dbReference type="Pfam" id="PF12838">
    <property type="entry name" value="Fer4_7"/>
    <property type="match status" value="1"/>
</dbReference>
<evidence type="ECO:0000256" key="5">
    <source>
        <dbReference type="ARBA" id="ARBA00022982"/>
    </source>
</evidence>
<keyword evidence="4" id="KW-0677">Repeat</keyword>
<keyword evidence="6" id="KW-0408">Iron</keyword>
<accession>A0A7C4W372</accession>
<dbReference type="Gene3D" id="3.30.70.20">
    <property type="match status" value="1"/>
</dbReference>
<dbReference type="SUPFAM" id="SSF55021">
    <property type="entry name" value="ACT-like"/>
    <property type="match status" value="1"/>
</dbReference>
<evidence type="ECO:0000256" key="6">
    <source>
        <dbReference type="ARBA" id="ARBA00023004"/>
    </source>
</evidence>
<dbReference type="EMBL" id="DTPI01000008">
    <property type="protein sequence ID" value="HGE65809.1"/>
    <property type="molecule type" value="Genomic_DNA"/>
</dbReference>
<dbReference type="InterPro" id="IPR050572">
    <property type="entry name" value="Fe-S_Ferredoxin"/>
</dbReference>
<evidence type="ECO:0000259" key="8">
    <source>
        <dbReference type="PROSITE" id="PS51379"/>
    </source>
</evidence>
<dbReference type="InterPro" id="IPR017900">
    <property type="entry name" value="4Fe4S_Fe_S_CS"/>
</dbReference>
<keyword evidence="7" id="KW-0411">Iron-sulfur</keyword>
<dbReference type="GO" id="GO:0051539">
    <property type="term" value="F:4 iron, 4 sulfur cluster binding"/>
    <property type="evidence" value="ECO:0007669"/>
    <property type="project" value="UniProtKB-KW"/>
</dbReference>
<evidence type="ECO:0000256" key="2">
    <source>
        <dbReference type="ARBA" id="ARBA00022485"/>
    </source>
</evidence>
<feature type="domain" description="4Fe-4S ferredoxin-type" evidence="8">
    <location>
        <begin position="99"/>
        <end position="127"/>
    </location>
</feature>
<reference evidence="10" key="1">
    <citation type="journal article" date="2020" name="mSystems">
        <title>Genome- and Community-Level Interaction Insights into Carbon Utilization and Element Cycling Functions of Hydrothermarchaeota in Hydrothermal Sediment.</title>
        <authorList>
            <person name="Zhou Z."/>
            <person name="Liu Y."/>
            <person name="Xu W."/>
            <person name="Pan J."/>
            <person name="Luo Z.H."/>
            <person name="Li M."/>
        </authorList>
    </citation>
    <scope>NUCLEOTIDE SEQUENCE [LARGE SCALE GENOMIC DNA]</scope>
    <source>
        <strain evidence="10">SpSt-62</strain>
        <strain evidence="9">SpSt-97</strain>
    </source>
</reference>
<dbReference type="PROSITE" id="PS00198">
    <property type="entry name" value="4FE4S_FER_1"/>
    <property type="match status" value="1"/>
</dbReference>
<dbReference type="GO" id="GO:0046872">
    <property type="term" value="F:metal ion binding"/>
    <property type="evidence" value="ECO:0007669"/>
    <property type="project" value="UniProtKB-KW"/>
</dbReference>
<dbReference type="GO" id="GO:0016491">
    <property type="term" value="F:oxidoreductase activity"/>
    <property type="evidence" value="ECO:0007669"/>
    <property type="project" value="UniProtKB-ARBA"/>
</dbReference>
<dbReference type="PANTHER" id="PTHR43687">
    <property type="entry name" value="ADENYLYLSULFATE REDUCTASE, BETA SUBUNIT"/>
    <property type="match status" value="1"/>
</dbReference>
<protein>
    <submittedName>
        <fullName evidence="10">4Fe-4S dicluster domain-containing protein</fullName>
    </submittedName>
</protein>
<comment type="caution">
    <text evidence="10">The sequence shown here is derived from an EMBL/GenBank/DDBJ whole genome shotgun (WGS) entry which is preliminary data.</text>
</comment>
<keyword evidence="3" id="KW-0479">Metal-binding</keyword>
<name>A0A7C4W372_9EURY</name>
<proteinExistence type="predicted"/>
<dbReference type="InterPro" id="IPR017896">
    <property type="entry name" value="4Fe4S_Fe-S-bd"/>
</dbReference>
<evidence type="ECO:0000313" key="9">
    <source>
        <dbReference type="EMBL" id="HGE65809.1"/>
    </source>
</evidence>